<keyword evidence="2" id="KW-1185">Reference proteome</keyword>
<evidence type="ECO:0000313" key="2">
    <source>
        <dbReference type="Proteomes" id="UP000077755"/>
    </source>
</evidence>
<accession>A0AAF0WM76</accession>
<organism evidence="1 2">
    <name type="scientific">Daucus carota subsp. sativus</name>
    <name type="common">Carrot</name>
    <dbReference type="NCBI Taxonomy" id="79200"/>
    <lineage>
        <taxon>Eukaryota</taxon>
        <taxon>Viridiplantae</taxon>
        <taxon>Streptophyta</taxon>
        <taxon>Embryophyta</taxon>
        <taxon>Tracheophyta</taxon>
        <taxon>Spermatophyta</taxon>
        <taxon>Magnoliopsida</taxon>
        <taxon>eudicotyledons</taxon>
        <taxon>Gunneridae</taxon>
        <taxon>Pentapetalae</taxon>
        <taxon>asterids</taxon>
        <taxon>campanulids</taxon>
        <taxon>Apiales</taxon>
        <taxon>Apiaceae</taxon>
        <taxon>Apioideae</taxon>
        <taxon>Scandiceae</taxon>
        <taxon>Daucinae</taxon>
        <taxon>Daucus</taxon>
        <taxon>Daucus sect. Daucus</taxon>
    </lineage>
</organism>
<gene>
    <name evidence="1" type="ORF">DCAR_0310939</name>
</gene>
<dbReference type="Proteomes" id="UP000077755">
    <property type="component" value="Chromosome 3"/>
</dbReference>
<evidence type="ECO:0000313" key="1">
    <source>
        <dbReference type="EMBL" id="WOG91689.1"/>
    </source>
</evidence>
<protein>
    <submittedName>
        <fullName evidence="1">Uncharacterized protein</fullName>
    </submittedName>
</protein>
<name>A0AAF0WM76_DAUCS</name>
<dbReference type="EMBL" id="CP093345">
    <property type="protein sequence ID" value="WOG91689.1"/>
    <property type="molecule type" value="Genomic_DNA"/>
</dbReference>
<reference evidence="1" key="2">
    <citation type="submission" date="2022-03" db="EMBL/GenBank/DDBJ databases">
        <title>Draft title - Genomic analysis of global carrot germplasm unveils the trajectory of domestication and the origin of high carotenoid orange carrot.</title>
        <authorList>
            <person name="Iorizzo M."/>
            <person name="Ellison S."/>
            <person name="Senalik D."/>
            <person name="Macko-Podgorni A."/>
            <person name="Grzebelus D."/>
            <person name="Bostan H."/>
            <person name="Rolling W."/>
            <person name="Curaba J."/>
            <person name="Simon P."/>
        </authorList>
    </citation>
    <scope>NUCLEOTIDE SEQUENCE</scope>
    <source>
        <tissue evidence="1">Leaf</tissue>
    </source>
</reference>
<dbReference type="AlphaFoldDB" id="A0AAF0WM76"/>
<proteinExistence type="predicted"/>
<reference evidence="1" key="1">
    <citation type="journal article" date="2016" name="Nat. Genet.">
        <title>A high-quality carrot genome assembly provides new insights into carotenoid accumulation and asterid genome evolution.</title>
        <authorList>
            <person name="Iorizzo M."/>
            <person name="Ellison S."/>
            <person name="Senalik D."/>
            <person name="Zeng P."/>
            <person name="Satapoomin P."/>
            <person name="Huang J."/>
            <person name="Bowman M."/>
            <person name="Iovene M."/>
            <person name="Sanseverino W."/>
            <person name="Cavagnaro P."/>
            <person name="Yildiz M."/>
            <person name="Macko-Podgorni A."/>
            <person name="Moranska E."/>
            <person name="Grzebelus E."/>
            <person name="Grzebelus D."/>
            <person name="Ashrafi H."/>
            <person name="Zheng Z."/>
            <person name="Cheng S."/>
            <person name="Spooner D."/>
            <person name="Van Deynze A."/>
            <person name="Simon P."/>
        </authorList>
    </citation>
    <scope>NUCLEOTIDE SEQUENCE</scope>
    <source>
        <tissue evidence="1">Leaf</tissue>
    </source>
</reference>
<sequence length="35" mass="4226">MYCSRILCFVILYVLQQKLVFCNIILLKLIENHKL</sequence>